<accession>H8L1R1</accession>
<dbReference type="HOGENOM" id="CLU_2553301_0_0_6"/>
<proteinExistence type="predicted"/>
<reference evidence="1" key="1">
    <citation type="submission" date="2012-02" db="EMBL/GenBank/DDBJ databases">
        <title>The complete genome of Frateuria aurantia DSM 6220.</title>
        <authorList>
            <consortium name="US DOE Joint Genome Institute (JGI-PGF)"/>
            <person name="Lucas S."/>
            <person name="Copeland A."/>
            <person name="Lapidus A."/>
            <person name="Glavina del Rio T."/>
            <person name="Dalin E."/>
            <person name="Tice H."/>
            <person name="Bruce D."/>
            <person name="Goodwin L."/>
            <person name="Pitluck S."/>
            <person name="Peters L."/>
            <person name="Ovchinnikova G."/>
            <person name="Teshima H."/>
            <person name="Kyrpides N."/>
            <person name="Mavromatis K."/>
            <person name="Ivanova N."/>
            <person name="Brettin T."/>
            <person name="Detter J.C."/>
            <person name="Han C."/>
            <person name="Larimer F."/>
            <person name="Land M."/>
            <person name="Hauser L."/>
            <person name="Markowitz V."/>
            <person name="Cheng J.-F."/>
            <person name="Hugenholtz P."/>
            <person name="Woyke T."/>
            <person name="Wu D."/>
            <person name="Brambilla E."/>
            <person name="Klenk H.-P."/>
            <person name="Eisen J.A."/>
        </authorList>
    </citation>
    <scope>NUCLEOTIDE SEQUENCE</scope>
    <source>
        <strain evidence="1">DSM 6220</strain>
    </source>
</reference>
<dbReference type="AlphaFoldDB" id="H8L1R1"/>
<dbReference type="EMBL" id="CP003350">
    <property type="protein sequence ID" value="AFC85421.1"/>
    <property type="molecule type" value="Genomic_DNA"/>
</dbReference>
<keyword evidence="2" id="KW-1185">Reference proteome</keyword>
<gene>
    <name evidence="1" type="ordered locus">Fraau_0953</name>
</gene>
<dbReference type="KEGG" id="fau:Fraau_0953"/>
<sequence>MQGIDTADFEMAMLDARRYRWLRDHSERFAAIESPDPETGFTAGMIEPPFLVDDDASGATMLIGKAMDIAIDGAMARNREGA</sequence>
<dbReference type="STRING" id="767434.Fraau_0953"/>
<evidence type="ECO:0000313" key="1">
    <source>
        <dbReference type="EMBL" id="AFC85421.1"/>
    </source>
</evidence>
<protein>
    <submittedName>
        <fullName evidence="1">Uncharacterized protein</fullName>
    </submittedName>
</protein>
<dbReference type="Proteomes" id="UP000005234">
    <property type="component" value="Chromosome"/>
</dbReference>
<evidence type="ECO:0000313" key="2">
    <source>
        <dbReference type="Proteomes" id="UP000005234"/>
    </source>
</evidence>
<organism evidence="1 2">
    <name type="scientific">Frateuria aurantia (strain ATCC 33424 / DSM 6220 / KCTC 2777 / LMG 1558 / NBRC 3245 / NCIMB 13370)</name>
    <name type="common">Acetobacter aurantius</name>
    <dbReference type="NCBI Taxonomy" id="767434"/>
    <lineage>
        <taxon>Bacteria</taxon>
        <taxon>Pseudomonadati</taxon>
        <taxon>Pseudomonadota</taxon>
        <taxon>Gammaproteobacteria</taxon>
        <taxon>Lysobacterales</taxon>
        <taxon>Rhodanobacteraceae</taxon>
        <taxon>Frateuria</taxon>
    </lineage>
</organism>
<dbReference type="RefSeq" id="WP_014402427.1">
    <property type="nucleotide sequence ID" value="NC_017033.1"/>
</dbReference>
<name>H8L1R1_FRAAD</name>